<dbReference type="KEGG" id="ptan:CRYO30217_00797"/>
<dbReference type="AlphaFoldDB" id="A0A916JL91"/>
<evidence type="ECO:0000313" key="2">
    <source>
        <dbReference type="Proteomes" id="UP000683507"/>
    </source>
</evidence>
<accession>A0A916JL91</accession>
<protein>
    <submittedName>
        <fullName evidence="1">Uncharacterized protein</fullName>
    </submittedName>
</protein>
<dbReference type="EMBL" id="OU015584">
    <property type="protein sequence ID" value="CAG5078885.1"/>
    <property type="molecule type" value="Genomic_DNA"/>
</dbReference>
<sequence length="205" mass="23684">MLVAQQVLSVDLDKIKSITSDITSENYYPTLLSRFNNFDTTLTAKQMHLLYYGKYFQSFYEPSSLYEEREQMFELIKQKDLSSALIHGKLAFEADPLDLKTLFGLYLCHQHLLNLREAENYQFLYYALVGTILKTGSGKNSSEAFVIMNISDEYEIISSLGKEIRKHKNIDGETDCFKLKKGDDKVLNSIKKLYFNIAIPLMKVE</sequence>
<gene>
    <name evidence="1" type="ORF">CRYO30217_00797</name>
</gene>
<dbReference type="Proteomes" id="UP000683507">
    <property type="component" value="Chromosome"/>
</dbReference>
<dbReference type="InterPro" id="IPR032578">
    <property type="entry name" value="DUF4919"/>
</dbReference>
<dbReference type="Pfam" id="PF16266">
    <property type="entry name" value="DUF4919"/>
    <property type="match status" value="1"/>
</dbReference>
<name>A0A916JL91_9FLAO</name>
<organism evidence="1 2">
    <name type="scientific">Parvicella tangerina</name>
    <dbReference type="NCBI Taxonomy" id="2829795"/>
    <lineage>
        <taxon>Bacteria</taxon>
        <taxon>Pseudomonadati</taxon>
        <taxon>Bacteroidota</taxon>
        <taxon>Flavobacteriia</taxon>
        <taxon>Flavobacteriales</taxon>
        <taxon>Parvicellaceae</taxon>
        <taxon>Parvicella</taxon>
    </lineage>
</organism>
<reference evidence="1" key="1">
    <citation type="submission" date="2021-04" db="EMBL/GenBank/DDBJ databases">
        <authorList>
            <person name="Rodrigo-Torres L."/>
            <person name="Arahal R. D."/>
            <person name="Lucena T."/>
        </authorList>
    </citation>
    <scope>NUCLEOTIDE SEQUENCE</scope>
    <source>
        <strain evidence="1">AS29M-1</strain>
    </source>
</reference>
<evidence type="ECO:0000313" key="1">
    <source>
        <dbReference type="EMBL" id="CAG5078885.1"/>
    </source>
</evidence>
<proteinExistence type="predicted"/>
<keyword evidence="2" id="KW-1185">Reference proteome</keyword>